<reference evidence="1" key="2">
    <citation type="submission" date="2014-07" db="EMBL/GenBank/DDBJ databases">
        <authorList>
            <person name="Hull J."/>
        </authorList>
    </citation>
    <scope>NUCLEOTIDE SEQUENCE</scope>
</reference>
<evidence type="ECO:0000313" key="1">
    <source>
        <dbReference type="EMBL" id="JAG36880.1"/>
    </source>
</evidence>
<sequence>MVTVAVAAADATSANATTNSANSISRTVFDKKGGYGNLVNYKATLKQRTGLLIGVTKSDMLRVTKHCIKKGTTKHLTLVSKSCCYMTTRSVAIITVAAVIVTAIATQTR</sequence>
<reference evidence="1" key="1">
    <citation type="journal article" date="2014" name="PLoS ONE">
        <title>Transcriptome-Based Identification of ABC Transporters in the Western Tarnished Plant Bug Lygus hesperus.</title>
        <authorList>
            <person name="Hull J.J."/>
            <person name="Chaney K."/>
            <person name="Geib S.M."/>
            <person name="Fabrick J.A."/>
            <person name="Brent C.S."/>
            <person name="Walsh D."/>
            <person name="Lavine L.C."/>
        </authorList>
    </citation>
    <scope>NUCLEOTIDE SEQUENCE</scope>
</reference>
<dbReference type="EMBL" id="GDHC01012659">
    <property type="protein sequence ID" value="JAQ05970.1"/>
    <property type="molecule type" value="Transcribed_RNA"/>
</dbReference>
<name>A0A0A9Z4Z1_LYGHE</name>
<dbReference type="EMBL" id="GBHO01006724">
    <property type="protein sequence ID" value="JAG36880.1"/>
    <property type="molecule type" value="Transcribed_RNA"/>
</dbReference>
<evidence type="ECO:0000313" key="2">
    <source>
        <dbReference type="EMBL" id="JAQ05970.1"/>
    </source>
</evidence>
<proteinExistence type="predicted"/>
<accession>A0A0A9Z4Z1</accession>
<reference evidence="2" key="3">
    <citation type="journal article" date="2016" name="Gigascience">
        <title>De novo construction of an expanded transcriptome assembly for the western tarnished plant bug, Lygus hesperus.</title>
        <authorList>
            <person name="Tassone E.E."/>
            <person name="Geib S.M."/>
            <person name="Hall B."/>
            <person name="Fabrick J.A."/>
            <person name="Brent C.S."/>
            <person name="Hull J.J."/>
        </authorList>
    </citation>
    <scope>NUCLEOTIDE SEQUENCE</scope>
</reference>
<protein>
    <submittedName>
        <fullName evidence="1">Dihydrofolate reductase folM</fullName>
    </submittedName>
</protein>
<organism evidence="1">
    <name type="scientific">Lygus hesperus</name>
    <name type="common">Western plant bug</name>
    <dbReference type="NCBI Taxonomy" id="30085"/>
    <lineage>
        <taxon>Eukaryota</taxon>
        <taxon>Metazoa</taxon>
        <taxon>Ecdysozoa</taxon>
        <taxon>Arthropoda</taxon>
        <taxon>Hexapoda</taxon>
        <taxon>Insecta</taxon>
        <taxon>Pterygota</taxon>
        <taxon>Neoptera</taxon>
        <taxon>Paraneoptera</taxon>
        <taxon>Hemiptera</taxon>
        <taxon>Heteroptera</taxon>
        <taxon>Panheteroptera</taxon>
        <taxon>Cimicomorpha</taxon>
        <taxon>Miridae</taxon>
        <taxon>Mirini</taxon>
        <taxon>Lygus</taxon>
    </lineage>
</organism>
<gene>
    <name evidence="1" type="primary">folM</name>
    <name evidence="1" type="ORF">CM83_8509</name>
    <name evidence="2" type="ORF">g.94933</name>
</gene>
<dbReference type="AlphaFoldDB" id="A0A0A9Z4Z1"/>